<evidence type="ECO:0000256" key="3">
    <source>
        <dbReference type="ARBA" id="ARBA00022448"/>
    </source>
</evidence>
<sequence>MDGNHQSDELDVLQELLSQPRTPTNPIANQECRFSLVSTTSAMSESSEPTNKAQGEKNFGPPPEVLVELYDLKLNNEENVEGVWEETARWIKYEEDVEGIDHRWGAPHVAFLSFHALIQLRKCMAKGVILLDCNAENFHEVCETIAAAMASEGHDVINTKKIIQVLELKHNIAPSKMSRISTAASALFNYSVEASHETRTKSEPRKSLTSAGPIHKRERVSTERSHMYASHPMSQPTIVEVDENSEVYNSIQKDENPMRQQKSAKRGSRASALSSYKEDVVLKQLPEGTETAQVFVGELESLKRARFVMVRLAQPTLMPEIIERQLPVRFIFLILGPHLRDGNYHELGRSMATLMSNKQFKSIAYGAKDKSQLVEGVDQFIDEAIVIPPGEVDSKRLLSGDEIKKALKRRRNEVAMNKKEQEKTPPERRQSISNGSAGNSLKSKKKCIVFDGMLKDLSNRYKQYGSDFRDALNFQCLTSIVFMFFASFAPAITFGGLMGKYTKESMGTIETLIAQSICGIIWGLFAAQPLLIMSPTGPVLIFEYSLYAFCESYDLDFLTIRFFAGIWIFMISVIMVAVDGSRLLVFVTRFTEDIFACLISMIFISESLKFIIQTWNENPVENYAYYIQNEHGPKADSCNKTSPGEKGHPCHEPNTALLTAIVLFSTFFLALMLKKLRESFYLGRHLRSAIGDFGVLISIVVVYLFVTYITPEPALQKLEMPSDLDYTNHAQRKHNLFVEPWMFMSTVNPIGISISLAAALLVFILLFVETEITELLLSRKERGLKKGTGMHWDLLLMGICSLICSIFGLPWMCAAAVQSLAHCSSLTVMKKGVPGARPEVDKVIEQRVTTIGVSILMGLVAFCGEYLKLPIAALFGVFLYLGVMNLYGVQLVQRFILFFVPEKYFPKTPYTENVTLWKIHIYTVIQIVFLAGVYAVKHFPSSALAFPFVLMMFIVFRQLILPFFFNDFEIKALDGEEETDDEDWMDKDFYENAPIPV</sequence>
<feature type="compositionally biased region" description="Polar residues" evidence="10">
    <location>
        <begin position="38"/>
        <end position="53"/>
    </location>
</feature>
<dbReference type="InterPro" id="IPR013769">
    <property type="entry name" value="Band3_cytoplasmic_dom"/>
</dbReference>
<comment type="subcellular location">
    <subcellularLocation>
        <location evidence="1">Cell membrane</location>
        <topology evidence="1">Multi-pass membrane protein</topology>
    </subcellularLocation>
    <subcellularLocation>
        <location evidence="9">Membrane</location>
        <topology evidence="9">Multi-pass membrane protein</topology>
    </subcellularLocation>
</comment>
<dbReference type="FunFam" id="1.10.287.570:FF:000001">
    <property type="entry name" value="Anion exchange protein"/>
    <property type="match status" value="1"/>
</dbReference>
<dbReference type="GO" id="GO:0005886">
    <property type="term" value="C:plasma membrane"/>
    <property type="evidence" value="ECO:0007669"/>
    <property type="project" value="UniProtKB-SubCell"/>
</dbReference>
<proteinExistence type="inferred from homology"/>
<dbReference type="WBParaSite" id="ACRNAN_scaffold3281.g14501.t1">
    <property type="protein sequence ID" value="ACRNAN_scaffold3281.g14501.t1"/>
    <property type="gene ID" value="ACRNAN_scaffold3281.g14501"/>
</dbReference>
<keyword evidence="7 9" id="KW-0406">Ion transport</keyword>
<evidence type="ECO:0000256" key="7">
    <source>
        <dbReference type="ARBA" id="ARBA00023065"/>
    </source>
</evidence>
<feature type="domain" description="Band 3 cytoplasmic" evidence="12">
    <location>
        <begin position="64"/>
        <end position="394"/>
    </location>
</feature>
<dbReference type="NCBIfam" id="TIGR00834">
    <property type="entry name" value="ae"/>
    <property type="match status" value="1"/>
</dbReference>
<feature type="compositionally biased region" description="Polar residues" evidence="10">
    <location>
        <begin position="431"/>
        <end position="440"/>
    </location>
</feature>
<keyword evidence="8 9" id="KW-0472">Membrane</keyword>
<feature type="compositionally biased region" description="Basic and acidic residues" evidence="10">
    <location>
        <begin position="194"/>
        <end position="206"/>
    </location>
</feature>
<feature type="region of interest" description="Disordered" evidence="10">
    <location>
        <begin position="38"/>
        <end position="60"/>
    </location>
</feature>
<protein>
    <recommendedName>
        <fullName evidence="9">Anion exchange protein</fullName>
    </recommendedName>
</protein>
<dbReference type="Proteomes" id="UP000887540">
    <property type="component" value="Unplaced"/>
</dbReference>
<accession>A0A914DPB5</accession>
<dbReference type="Pfam" id="PF00955">
    <property type="entry name" value="HCO3_cotransp"/>
    <property type="match status" value="1"/>
</dbReference>
<evidence type="ECO:0000259" key="11">
    <source>
        <dbReference type="Pfam" id="PF00955"/>
    </source>
</evidence>
<feature type="transmembrane region" description="Helical" evidence="9">
    <location>
        <begin position="919"/>
        <end position="936"/>
    </location>
</feature>
<organism evidence="13 14">
    <name type="scientific">Acrobeloides nanus</name>
    <dbReference type="NCBI Taxonomy" id="290746"/>
    <lineage>
        <taxon>Eukaryota</taxon>
        <taxon>Metazoa</taxon>
        <taxon>Ecdysozoa</taxon>
        <taxon>Nematoda</taxon>
        <taxon>Chromadorea</taxon>
        <taxon>Rhabditida</taxon>
        <taxon>Tylenchina</taxon>
        <taxon>Cephalobomorpha</taxon>
        <taxon>Cephaloboidea</taxon>
        <taxon>Cephalobidae</taxon>
        <taxon>Acrobeloides</taxon>
    </lineage>
</organism>
<evidence type="ECO:0000256" key="6">
    <source>
        <dbReference type="ARBA" id="ARBA00022989"/>
    </source>
</evidence>
<dbReference type="InterPro" id="IPR016152">
    <property type="entry name" value="PTrfase/Anion_transptr"/>
</dbReference>
<keyword evidence="13" id="KW-1185">Reference proteome</keyword>
<feature type="transmembrane region" description="Helical" evidence="9">
    <location>
        <begin position="655"/>
        <end position="673"/>
    </location>
</feature>
<feature type="transmembrane region" description="Helical" evidence="9">
    <location>
        <begin position="477"/>
        <end position="499"/>
    </location>
</feature>
<dbReference type="InterPro" id="IPR011531">
    <property type="entry name" value="HCO3_transpt-like_TM_dom"/>
</dbReference>
<dbReference type="GO" id="GO:0051453">
    <property type="term" value="P:regulation of intracellular pH"/>
    <property type="evidence" value="ECO:0007669"/>
    <property type="project" value="TreeGrafter"/>
</dbReference>
<feature type="transmembrane region" description="Helical" evidence="9">
    <location>
        <begin position="943"/>
        <end position="965"/>
    </location>
</feature>
<dbReference type="GO" id="GO:0008509">
    <property type="term" value="F:monoatomic anion transmembrane transporter activity"/>
    <property type="evidence" value="ECO:0007669"/>
    <property type="project" value="InterPro"/>
</dbReference>
<keyword evidence="3 9" id="KW-0813">Transport</keyword>
<evidence type="ECO:0000313" key="13">
    <source>
        <dbReference type="Proteomes" id="UP000887540"/>
    </source>
</evidence>
<dbReference type="PRINTS" id="PR01231">
    <property type="entry name" value="HCO3TRNSPORT"/>
</dbReference>
<evidence type="ECO:0000256" key="4">
    <source>
        <dbReference type="ARBA" id="ARBA00022475"/>
    </source>
</evidence>
<comment type="similarity">
    <text evidence="2 9">Belongs to the anion exchanger (TC 2.A.31) family.</text>
</comment>
<dbReference type="PANTHER" id="PTHR11453">
    <property type="entry name" value="ANION EXCHANGE PROTEIN"/>
    <property type="match status" value="1"/>
</dbReference>
<dbReference type="GO" id="GO:0015701">
    <property type="term" value="P:bicarbonate transport"/>
    <property type="evidence" value="ECO:0007669"/>
    <property type="project" value="TreeGrafter"/>
</dbReference>
<dbReference type="Gene3D" id="3.40.930.10">
    <property type="entry name" value="Mannitol-specific EII, Chain A"/>
    <property type="match status" value="1"/>
</dbReference>
<keyword evidence="4" id="KW-1003">Cell membrane</keyword>
<feature type="region of interest" description="Disordered" evidence="10">
    <location>
        <begin position="409"/>
        <end position="440"/>
    </location>
</feature>
<dbReference type="InterPro" id="IPR003020">
    <property type="entry name" value="HCO3_transpt_euk"/>
</dbReference>
<feature type="region of interest" description="Disordered" evidence="10">
    <location>
        <begin position="250"/>
        <end position="271"/>
    </location>
</feature>
<feature type="transmembrane region" description="Helical" evidence="9">
    <location>
        <begin position="750"/>
        <end position="768"/>
    </location>
</feature>
<evidence type="ECO:0000256" key="9">
    <source>
        <dbReference type="RuleBase" id="RU362035"/>
    </source>
</evidence>
<feature type="domain" description="Bicarbonate transporter-like transmembrane" evidence="11">
    <location>
        <begin position="449"/>
        <end position="977"/>
    </location>
</feature>
<feature type="transmembrane region" description="Helical" evidence="9">
    <location>
        <begin position="848"/>
        <end position="867"/>
    </location>
</feature>
<evidence type="ECO:0000259" key="12">
    <source>
        <dbReference type="Pfam" id="PF07565"/>
    </source>
</evidence>
<keyword evidence="5 9" id="KW-0812">Transmembrane</keyword>
<feature type="region of interest" description="Disordered" evidence="10">
    <location>
        <begin position="194"/>
        <end position="236"/>
    </location>
</feature>
<feature type="compositionally biased region" description="Basic and acidic residues" evidence="10">
    <location>
        <begin position="412"/>
        <end position="430"/>
    </location>
</feature>
<dbReference type="PANTHER" id="PTHR11453:SF47">
    <property type="entry name" value="ANION EXCHANGE PROTEIN"/>
    <property type="match status" value="1"/>
</dbReference>
<feature type="transmembrane region" description="Helical" evidence="9">
    <location>
        <begin position="558"/>
        <end position="578"/>
    </location>
</feature>
<keyword evidence="6 9" id="KW-1133">Transmembrane helix</keyword>
<name>A0A914DPB5_9BILA</name>
<evidence type="ECO:0000256" key="2">
    <source>
        <dbReference type="ARBA" id="ARBA00010993"/>
    </source>
</evidence>
<feature type="transmembrane region" description="Helical" evidence="9">
    <location>
        <begin position="590"/>
        <end position="612"/>
    </location>
</feature>
<dbReference type="Pfam" id="PF07565">
    <property type="entry name" value="Band_3_cyto"/>
    <property type="match status" value="1"/>
</dbReference>
<feature type="transmembrane region" description="Helical" evidence="9">
    <location>
        <begin position="874"/>
        <end position="899"/>
    </location>
</feature>
<evidence type="ECO:0000256" key="10">
    <source>
        <dbReference type="SAM" id="MobiDB-lite"/>
    </source>
</evidence>
<feature type="transmembrane region" description="Helical" evidence="9">
    <location>
        <begin position="789"/>
        <end position="812"/>
    </location>
</feature>
<evidence type="ECO:0000256" key="5">
    <source>
        <dbReference type="ARBA" id="ARBA00022692"/>
    </source>
</evidence>
<dbReference type="Gene3D" id="1.10.287.570">
    <property type="entry name" value="Helical hairpin bin"/>
    <property type="match status" value="1"/>
</dbReference>
<dbReference type="AlphaFoldDB" id="A0A914DPB5"/>
<evidence type="ECO:0000256" key="8">
    <source>
        <dbReference type="ARBA" id="ARBA00023136"/>
    </source>
</evidence>
<dbReference type="GO" id="GO:0005452">
    <property type="term" value="F:solute:inorganic anion antiporter activity"/>
    <property type="evidence" value="ECO:0007669"/>
    <property type="project" value="InterPro"/>
</dbReference>
<evidence type="ECO:0000313" key="14">
    <source>
        <dbReference type="WBParaSite" id="ACRNAN_scaffold3281.g14501.t1"/>
    </source>
</evidence>
<feature type="transmembrane region" description="Helical" evidence="9">
    <location>
        <begin position="693"/>
        <end position="711"/>
    </location>
</feature>
<dbReference type="SUPFAM" id="SSF55804">
    <property type="entry name" value="Phoshotransferase/anion transport protein"/>
    <property type="match status" value="1"/>
</dbReference>
<feature type="transmembrane region" description="Helical" evidence="9">
    <location>
        <begin position="511"/>
        <end position="532"/>
    </location>
</feature>
<reference evidence="14" key="1">
    <citation type="submission" date="2022-11" db="UniProtKB">
        <authorList>
            <consortium name="WormBaseParasite"/>
        </authorList>
    </citation>
    <scope>IDENTIFICATION</scope>
</reference>
<evidence type="ECO:0000256" key="1">
    <source>
        <dbReference type="ARBA" id="ARBA00004651"/>
    </source>
</evidence>